<dbReference type="Pfam" id="PF00654">
    <property type="entry name" value="Voltage_CLC"/>
    <property type="match status" value="1"/>
</dbReference>
<dbReference type="GO" id="GO:0005886">
    <property type="term" value="C:plasma membrane"/>
    <property type="evidence" value="ECO:0007669"/>
    <property type="project" value="TreeGrafter"/>
</dbReference>
<sequence>MTHEHTDSAGWREGELFELDAGGRLRDVHGAAPVKYSDGSSIDWFAEEAHARARTQMLHSQHGIRGFLLPAMEAAWMWLVVILTGVSIGVAGAWLDVLVKWLADLREGRCTYGFFYNQPACCSGLDPGELCTEWKSWSEFFGVRYIWAQAMLQSTIYVALAIVFAASAAILVQSYAPYAFHTGIPEIKAILSGYVLDAFLTPWTLVIKALGLALSVASGLVLGKEGPLVHVACCIASMLSRMFSQFKNNEAEKRKMLAAAAAAGVSVAFGSPLGGVLFGLEELDTFAKEFDVMWRGFVASAVAAVALQYVDPFGTSKLVLFQVTSSSVTWGRFELIPWLALGVIGGVLGSVLIKLNVQVALLRRYSLIQEYPVLEVIGVSAVTASVSFLLVANLFQECDPSRGDYHGLCNPTALWENVFLLLDLRHDGPAGIFMPTIAIGACLGRAIGLIMQSFQRSYPEAWLFESCSPDPTIRCISPGFYAVVGAAAMLGGLTGALSHVLPIMVAVMTAKMVGDALGSDGIYPVWIALRRYPWLPPVYFKDKGATGASFMRNVDDVVVLEDMEHTLDELERLTTSNTFNGFPVLKNGKLIGYVTRDRLQVAVKGGGARKAYFSTADWNPEAAEQAVDLTTSLEPSMLFLRRDTPQEVVISMFQKLNIRRILFTQAGGLFAGMVTKSDIVALLNKHFPHAGALAERT</sequence>
<dbReference type="GO" id="GO:0005794">
    <property type="term" value="C:Golgi apparatus"/>
    <property type="evidence" value="ECO:0007669"/>
    <property type="project" value="TreeGrafter"/>
</dbReference>
<feature type="transmembrane region" description="Helical" evidence="9">
    <location>
        <begin position="292"/>
        <end position="310"/>
    </location>
</feature>
<evidence type="ECO:0000313" key="12">
    <source>
        <dbReference type="Proteomes" id="UP000320762"/>
    </source>
</evidence>
<evidence type="ECO:0000259" key="10">
    <source>
        <dbReference type="PROSITE" id="PS51371"/>
    </source>
</evidence>
<keyword evidence="3 9" id="KW-0812">Transmembrane</keyword>
<dbReference type="SUPFAM" id="SSF54631">
    <property type="entry name" value="CBS-domain pair"/>
    <property type="match status" value="1"/>
</dbReference>
<feature type="transmembrane region" description="Helical" evidence="9">
    <location>
        <begin position="228"/>
        <end position="244"/>
    </location>
</feature>
<organism evidence="11 12">
    <name type="scientific">Schizophyllum amplum</name>
    <dbReference type="NCBI Taxonomy" id="97359"/>
    <lineage>
        <taxon>Eukaryota</taxon>
        <taxon>Fungi</taxon>
        <taxon>Dikarya</taxon>
        <taxon>Basidiomycota</taxon>
        <taxon>Agaricomycotina</taxon>
        <taxon>Agaricomycetes</taxon>
        <taxon>Agaricomycetidae</taxon>
        <taxon>Agaricales</taxon>
        <taxon>Schizophyllaceae</taxon>
        <taxon>Schizophyllum</taxon>
    </lineage>
</organism>
<name>A0A550C7F9_9AGAR</name>
<feature type="transmembrane region" description="Helical" evidence="9">
    <location>
        <begin position="156"/>
        <end position="180"/>
    </location>
</feature>
<gene>
    <name evidence="11" type="ORF">BD626DRAFT_503699</name>
</gene>
<comment type="subcellular location">
    <subcellularLocation>
        <location evidence="1 9">Membrane</location>
        <topology evidence="1 9">Multi-pass membrane protein</topology>
    </subcellularLocation>
</comment>
<dbReference type="InterPro" id="IPR001807">
    <property type="entry name" value="ClC"/>
</dbReference>
<evidence type="ECO:0000256" key="7">
    <source>
        <dbReference type="ARBA" id="ARBA00023214"/>
    </source>
</evidence>
<evidence type="ECO:0000256" key="9">
    <source>
        <dbReference type="RuleBase" id="RU361221"/>
    </source>
</evidence>
<evidence type="ECO:0000313" key="11">
    <source>
        <dbReference type="EMBL" id="TRM60738.1"/>
    </source>
</evidence>
<comment type="similarity">
    <text evidence="9">Belongs to the chloride channel (TC 2.A.49) family.</text>
</comment>
<dbReference type="Proteomes" id="UP000320762">
    <property type="component" value="Unassembled WGS sequence"/>
</dbReference>
<feature type="transmembrane region" description="Helical" evidence="9">
    <location>
        <begin position="75"/>
        <end position="99"/>
    </location>
</feature>
<evidence type="ECO:0000256" key="4">
    <source>
        <dbReference type="ARBA" id="ARBA00022989"/>
    </source>
</evidence>
<evidence type="ECO:0000256" key="5">
    <source>
        <dbReference type="ARBA" id="ARBA00023065"/>
    </source>
</evidence>
<proteinExistence type="inferred from homology"/>
<dbReference type="Gene3D" id="1.10.3080.10">
    <property type="entry name" value="Clc chloride channel"/>
    <property type="match status" value="1"/>
</dbReference>
<feature type="transmembrane region" description="Helical" evidence="9">
    <location>
        <begin position="373"/>
        <end position="395"/>
    </location>
</feature>
<keyword evidence="7 9" id="KW-0868">Chloride</keyword>
<dbReference type="EMBL" id="VDMD01000020">
    <property type="protein sequence ID" value="TRM60738.1"/>
    <property type="molecule type" value="Genomic_DNA"/>
</dbReference>
<evidence type="ECO:0000256" key="6">
    <source>
        <dbReference type="ARBA" id="ARBA00023136"/>
    </source>
</evidence>
<dbReference type="PROSITE" id="PS51371">
    <property type="entry name" value="CBS"/>
    <property type="match status" value="2"/>
</dbReference>
<keyword evidence="2 9" id="KW-0813">Transport</keyword>
<feature type="transmembrane region" description="Helical" evidence="9">
    <location>
        <begin position="200"/>
        <end position="221"/>
    </location>
</feature>
<keyword evidence="12" id="KW-1185">Reference proteome</keyword>
<dbReference type="InterPro" id="IPR000644">
    <property type="entry name" value="CBS_dom"/>
</dbReference>
<dbReference type="GO" id="GO:0005769">
    <property type="term" value="C:early endosome"/>
    <property type="evidence" value="ECO:0007669"/>
    <property type="project" value="TreeGrafter"/>
</dbReference>
<feature type="domain" description="CBS" evidence="10">
    <location>
        <begin position="551"/>
        <end position="609"/>
    </location>
</feature>
<feature type="transmembrane region" description="Helical" evidence="9">
    <location>
        <begin position="480"/>
        <end position="501"/>
    </location>
</feature>
<dbReference type="InterPro" id="IPR046342">
    <property type="entry name" value="CBS_dom_sf"/>
</dbReference>
<feature type="transmembrane region" description="Helical" evidence="9">
    <location>
        <begin position="256"/>
        <end position="280"/>
    </location>
</feature>
<keyword evidence="8" id="KW-0129">CBS domain</keyword>
<keyword evidence="6 9" id="KW-0472">Membrane</keyword>
<evidence type="ECO:0000256" key="8">
    <source>
        <dbReference type="PROSITE-ProRule" id="PRU00703"/>
    </source>
</evidence>
<keyword evidence="4 9" id="KW-1133">Transmembrane helix</keyword>
<dbReference type="PANTHER" id="PTHR45711">
    <property type="entry name" value="CHLORIDE CHANNEL PROTEIN"/>
    <property type="match status" value="1"/>
</dbReference>
<dbReference type="SUPFAM" id="SSF81340">
    <property type="entry name" value="Clc chloride channel"/>
    <property type="match status" value="1"/>
</dbReference>
<dbReference type="PRINTS" id="PR00762">
    <property type="entry name" value="CLCHANNEL"/>
</dbReference>
<dbReference type="OrthoDB" id="44789at2759"/>
<feature type="transmembrane region" description="Helical" evidence="9">
    <location>
        <begin position="430"/>
        <end position="450"/>
    </location>
</feature>
<evidence type="ECO:0000256" key="3">
    <source>
        <dbReference type="ARBA" id="ARBA00022692"/>
    </source>
</evidence>
<dbReference type="InterPro" id="IPR014743">
    <property type="entry name" value="Cl-channel_core"/>
</dbReference>
<accession>A0A550C7F9</accession>
<evidence type="ECO:0000256" key="1">
    <source>
        <dbReference type="ARBA" id="ARBA00004141"/>
    </source>
</evidence>
<dbReference type="PANTHER" id="PTHR45711:SF6">
    <property type="entry name" value="CHLORIDE CHANNEL PROTEIN"/>
    <property type="match status" value="1"/>
</dbReference>
<dbReference type="GO" id="GO:0005247">
    <property type="term" value="F:voltage-gated chloride channel activity"/>
    <property type="evidence" value="ECO:0007669"/>
    <property type="project" value="TreeGrafter"/>
</dbReference>
<comment type="caution">
    <text evidence="11">The sequence shown here is derived from an EMBL/GenBank/DDBJ whole genome shotgun (WGS) entry which is preliminary data.</text>
</comment>
<evidence type="ECO:0000256" key="2">
    <source>
        <dbReference type="ARBA" id="ARBA00022448"/>
    </source>
</evidence>
<dbReference type="AlphaFoldDB" id="A0A550C7F9"/>
<feature type="domain" description="CBS" evidence="10">
    <location>
        <begin position="633"/>
        <end position="693"/>
    </location>
</feature>
<dbReference type="STRING" id="97359.A0A550C7F9"/>
<protein>
    <recommendedName>
        <fullName evidence="9">Chloride channel protein</fullName>
    </recommendedName>
</protein>
<feature type="transmembrane region" description="Helical" evidence="9">
    <location>
        <begin position="335"/>
        <end position="353"/>
    </location>
</feature>
<reference evidence="11 12" key="1">
    <citation type="journal article" date="2019" name="New Phytol.">
        <title>Comparative genomics reveals unique wood-decay strategies and fruiting body development in the Schizophyllaceae.</title>
        <authorList>
            <person name="Almasi E."/>
            <person name="Sahu N."/>
            <person name="Krizsan K."/>
            <person name="Balint B."/>
            <person name="Kovacs G.M."/>
            <person name="Kiss B."/>
            <person name="Cseklye J."/>
            <person name="Drula E."/>
            <person name="Henrissat B."/>
            <person name="Nagy I."/>
            <person name="Chovatia M."/>
            <person name="Adam C."/>
            <person name="LaButti K."/>
            <person name="Lipzen A."/>
            <person name="Riley R."/>
            <person name="Grigoriev I.V."/>
            <person name="Nagy L.G."/>
        </authorList>
    </citation>
    <scope>NUCLEOTIDE SEQUENCE [LARGE SCALE GENOMIC DNA]</scope>
    <source>
        <strain evidence="11 12">NL-1724</strain>
    </source>
</reference>
<keyword evidence="5 9" id="KW-0406">Ion transport</keyword>
<dbReference type="SMART" id="SM00116">
    <property type="entry name" value="CBS"/>
    <property type="match status" value="2"/>
</dbReference>
<dbReference type="Gene3D" id="3.10.580.10">
    <property type="entry name" value="CBS-domain"/>
    <property type="match status" value="1"/>
</dbReference>